<protein>
    <submittedName>
        <fullName evidence="1">Uncharacterized protein</fullName>
    </submittedName>
</protein>
<feature type="non-terminal residue" evidence="1">
    <location>
        <position position="1"/>
    </location>
</feature>
<reference evidence="1" key="1">
    <citation type="journal article" date="2014" name="Front. Microbiol.">
        <title>High frequency of phylogenetically diverse reductive dehalogenase-homologous genes in deep subseafloor sedimentary metagenomes.</title>
        <authorList>
            <person name="Kawai M."/>
            <person name="Futagami T."/>
            <person name="Toyoda A."/>
            <person name="Takaki Y."/>
            <person name="Nishi S."/>
            <person name="Hori S."/>
            <person name="Arai W."/>
            <person name="Tsubouchi T."/>
            <person name="Morono Y."/>
            <person name="Uchiyama I."/>
            <person name="Ito T."/>
            <person name="Fujiyama A."/>
            <person name="Inagaki F."/>
            <person name="Takami H."/>
        </authorList>
    </citation>
    <scope>NUCLEOTIDE SEQUENCE</scope>
    <source>
        <strain evidence="1">Expedition CK06-06</strain>
    </source>
</reference>
<gene>
    <name evidence="1" type="ORF">S06H3_33588</name>
</gene>
<organism evidence="1">
    <name type="scientific">marine sediment metagenome</name>
    <dbReference type="NCBI Taxonomy" id="412755"/>
    <lineage>
        <taxon>unclassified sequences</taxon>
        <taxon>metagenomes</taxon>
        <taxon>ecological metagenomes</taxon>
    </lineage>
</organism>
<name>X1MYN1_9ZZZZ</name>
<comment type="caution">
    <text evidence="1">The sequence shown here is derived from an EMBL/GenBank/DDBJ whole genome shotgun (WGS) entry which is preliminary data.</text>
</comment>
<accession>X1MYN1</accession>
<sequence length="61" mass="6869">DMKVAIEQLEIDREANELTAKVIEEIIRRAPEMVAQILRGHKNELQKISERVGSAPSVESV</sequence>
<proteinExistence type="predicted"/>
<evidence type="ECO:0000313" key="1">
    <source>
        <dbReference type="EMBL" id="GAI23116.1"/>
    </source>
</evidence>
<dbReference type="EMBL" id="BARV01020061">
    <property type="protein sequence ID" value="GAI23116.1"/>
    <property type="molecule type" value="Genomic_DNA"/>
</dbReference>
<dbReference type="AlphaFoldDB" id="X1MYN1"/>